<proteinExistence type="predicted"/>
<organism evidence="2 3">
    <name type="scientific">Candidatus Limenecus avicola</name>
    <dbReference type="NCBI Taxonomy" id="2840847"/>
    <lineage>
        <taxon>Bacteria</taxon>
        <taxon>Bacillati</taxon>
        <taxon>Bacillota</taxon>
        <taxon>Clostridia</taxon>
        <taxon>Eubacteriales</taxon>
        <taxon>Clostridiaceae</taxon>
        <taxon>Clostridiaceae incertae sedis</taxon>
        <taxon>Candidatus Limenecus</taxon>
    </lineage>
</organism>
<accession>A0A9D1N1P5</accession>
<gene>
    <name evidence="2" type="ORF">IAD26_09195</name>
</gene>
<comment type="caution">
    <text evidence="2">The sequence shown here is derived from an EMBL/GenBank/DDBJ whole genome shotgun (WGS) entry which is preliminary data.</text>
</comment>
<dbReference type="AlphaFoldDB" id="A0A9D1N1P5"/>
<name>A0A9D1N1P5_9CLOT</name>
<dbReference type="Proteomes" id="UP000886748">
    <property type="component" value="Unassembled WGS sequence"/>
</dbReference>
<evidence type="ECO:0000313" key="3">
    <source>
        <dbReference type="Proteomes" id="UP000886748"/>
    </source>
</evidence>
<keyword evidence="1" id="KW-1133">Transmembrane helix</keyword>
<reference evidence="2" key="2">
    <citation type="journal article" date="2021" name="PeerJ">
        <title>Extensive microbial diversity within the chicken gut microbiome revealed by metagenomics and culture.</title>
        <authorList>
            <person name="Gilroy R."/>
            <person name="Ravi A."/>
            <person name="Getino M."/>
            <person name="Pursley I."/>
            <person name="Horton D.L."/>
            <person name="Alikhan N.F."/>
            <person name="Baker D."/>
            <person name="Gharbi K."/>
            <person name="Hall N."/>
            <person name="Watson M."/>
            <person name="Adriaenssens E.M."/>
            <person name="Foster-Nyarko E."/>
            <person name="Jarju S."/>
            <person name="Secka A."/>
            <person name="Antonio M."/>
            <person name="Oren A."/>
            <person name="Chaudhuri R.R."/>
            <person name="La Ragione R."/>
            <person name="Hildebrand F."/>
            <person name="Pallen M.J."/>
        </authorList>
    </citation>
    <scope>NUCLEOTIDE SEQUENCE</scope>
    <source>
        <strain evidence="2">CHK154-7741</strain>
    </source>
</reference>
<sequence length="111" mass="12481">MSSLINNIGSKNNVPNNMNSQNTIQKKYENVVRQKYDEAYKGDMQKHKTGLAMLSVMTVAGLLAFALNKQERLLSGTMGFGCLSCLIISPFFKPKKEKYDNAMQKELNEVV</sequence>
<protein>
    <submittedName>
        <fullName evidence="2">Uncharacterized protein</fullName>
    </submittedName>
</protein>
<feature type="transmembrane region" description="Helical" evidence="1">
    <location>
        <begin position="73"/>
        <end position="92"/>
    </location>
</feature>
<reference evidence="2" key="1">
    <citation type="submission" date="2020-10" db="EMBL/GenBank/DDBJ databases">
        <authorList>
            <person name="Gilroy R."/>
        </authorList>
    </citation>
    <scope>NUCLEOTIDE SEQUENCE</scope>
    <source>
        <strain evidence="2">CHK154-7741</strain>
    </source>
</reference>
<dbReference type="EMBL" id="DVOD01000068">
    <property type="protein sequence ID" value="HIU93291.1"/>
    <property type="molecule type" value="Genomic_DNA"/>
</dbReference>
<evidence type="ECO:0000313" key="2">
    <source>
        <dbReference type="EMBL" id="HIU93291.1"/>
    </source>
</evidence>
<keyword evidence="1" id="KW-0812">Transmembrane</keyword>
<feature type="transmembrane region" description="Helical" evidence="1">
    <location>
        <begin position="50"/>
        <end position="67"/>
    </location>
</feature>
<evidence type="ECO:0000256" key="1">
    <source>
        <dbReference type="SAM" id="Phobius"/>
    </source>
</evidence>
<keyword evidence="1" id="KW-0472">Membrane</keyword>